<dbReference type="InterPro" id="IPR008927">
    <property type="entry name" value="6-PGluconate_DH-like_C_sf"/>
</dbReference>
<dbReference type="Pfam" id="PF02558">
    <property type="entry name" value="ApbA"/>
    <property type="match status" value="1"/>
</dbReference>
<evidence type="ECO:0000313" key="4">
    <source>
        <dbReference type="Proteomes" id="UP000536685"/>
    </source>
</evidence>
<dbReference type="SUPFAM" id="SSF51735">
    <property type="entry name" value="NAD(P)-binding Rossmann-fold domains"/>
    <property type="match status" value="1"/>
</dbReference>
<dbReference type="InterPro" id="IPR013332">
    <property type="entry name" value="KPR_N"/>
</dbReference>
<dbReference type="Pfam" id="PF08546">
    <property type="entry name" value="ApbA_C"/>
    <property type="match status" value="1"/>
</dbReference>
<feature type="domain" description="Ketopantoate reductase C-terminal" evidence="2">
    <location>
        <begin position="182"/>
        <end position="322"/>
    </location>
</feature>
<evidence type="ECO:0000259" key="1">
    <source>
        <dbReference type="Pfam" id="PF02558"/>
    </source>
</evidence>
<feature type="domain" description="Ketopantoate reductase N-terminal" evidence="1">
    <location>
        <begin position="10"/>
        <end position="156"/>
    </location>
</feature>
<gene>
    <name evidence="3" type="ORF">HD599_000479</name>
</gene>
<evidence type="ECO:0000259" key="2">
    <source>
        <dbReference type="Pfam" id="PF08546"/>
    </source>
</evidence>
<name>A0A841AKA5_9MICO</name>
<accession>A0A841AKA5</accession>
<protein>
    <submittedName>
        <fullName evidence="3">2-dehydropantoate 2-reductase</fullName>
    </submittedName>
</protein>
<dbReference type="InterPro" id="IPR051402">
    <property type="entry name" value="KPR-Related"/>
</dbReference>
<reference evidence="3 4" key="1">
    <citation type="submission" date="2020-08" db="EMBL/GenBank/DDBJ databases">
        <title>Sequencing the genomes of 1000 actinobacteria strains.</title>
        <authorList>
            <person name="Klenk H.-P."/>
        </authorList>
    </citation>
    <scope>NUCLEOTIDE SEQUENCE [LARGE SCALE GENOMIC DNA]</scope>
    <source>
        <strain evidence="3 4">DSM 105784</strain>
    </source>
</reference>
<dbReference type="GO" id="GO:0005737">
    <property type="term" value="C:cytoplasm"/>
    <property type="evidence" value="ECO:0007669"/>
    <property type="project" value="TreeGrafter"/>
</dbReference>
<dbReference type="SUPFAM" id="SSF48179">
    <property type="entry name" value="6-phosphogluconate dehydrogenase C-terminal domain-like"/>
    <property type="match status" value="1"/>
</dbReference>
<comment type="caution">
    <text evidence="3">The sequence shown here is derived from an EMBL/GenBank/DDBJ whole genome shotgun (WGS) entry which is preliminary data.</text>
</comment>
<dbReference type="InterPro" id="IPR013752">
    <property type="entry name" value="KPA_reductase"/>
</dbReference>
<dbReference type="Proteomes" id="UP000536685">
    <property type="component" value="Unassembled WGS sequence"/>
</dbReference>
<dbReference type="AlphaFoldDB" id="A0A841AKA5"/>
<evidence type="ECO:0000313" key="3">
    <source>
        <dbReference type="EMBL" id="MBB5842156.1"/>
    </source>
</evidence>
<organism evidence="3 4">
    <name type="scientific">Conyzicola lurida</name>
    <dbReference type="NCBI Taxonomy" id="1172621"/>
    <lineage>
        <taxon>Bacteria</taxon>
        <taxon>Bacillati</taxon>
        <taxon>Actinomycetota</taxon>
        <taxon>Actinomycetes</taxon>
        <taxon>Micrococcales</taxon>
        <taxon>Microbacteriaceae</taxon>
        <taxon>Conyzicola</taxon>
    </lineage>
</organism>
<dbReference type="Gene3D" id="1.10.1040.10">
    <property type="entry name" value="N-(1-d-carboxylethyl)-l-norvaline Dehydrogenase, domain 2"/>
    <property type="match status" value="1"/>
</dbReference>
<sequence length="343" mass="35678">MTDTTAFPYTVVGGGAIGGMLAAALLDNGVPVQIVDADPAHVAAIRAGGLRVVSAEGTRTAWVPAFGLDDAPAVFGPVLLAVKGQATGSAMAFIAPRLAADGFVVSMQNGLNEDEIASVVGAERTVAAFVDLFADVMEPGVVKDGGPGAMSLGEHAGRFDSARVLKLRDDLRLAGHAVVTPNVLGYLWSKLAFGTMSSVTALVDADMYDAVDRHRPTMHGLAAEVIEVADALGIPLEDFDAFIVAAYRRGTDPAVTDATTDGVVAWLASQPKLRSGVWRDVAVRRRKTEVVAHFAPVIAHAADLGIEVPLLHELLRLIAAIENGEIVHDDAHLSALDALVTGS</sequence>
<dbReference type="Gene3D" id="3.40.50.720">
    <property type="entry name" value="NAD(P)-binding Rossmann-like Domain"/>
    <property type="match status" value="1"/>
</dbReference>
<dbReference type="PANTHER" id="PTHR21708">
    <property type="entry name" value="PROBABLE 2-DEHYDROPANTOATE 2-REDUCTASE"/>
    <property type="match status" value="1"/>
</dbReference>
<dbReference type="EMBL" id="JACHMJ010000001">
    <property type="protein sequence ID" value="MBB5842156.1"/>
    <property type="molecule type" value="Genomic_DNA"/>
</dbReference>
<proteinExistence type="predicted"/>
<dbReference type="RefSeq" id="WP_184233308.1">
    <property type="nucleotide sequence ID" value="NZ_JACHMJ010000001.1"/>
</dbReference>
<keyword evidence="4" id="KW-1185">Reference proteome</keyword>
<dbReference type="PANTHER" id="PTHR21708:SF26">
    <property type="entry name" value="2-DEHYDROPANTOATE 2-REDUCTASE"/>
    <property type="match status" value="1"/>
</dbReference>
<dbReference type="InterPro" id="IPR013328">
    <property type="entry name" value="6PGD_dom2"/>
</dbReference>
<dbReference type="InterPro" id="IPR036291">
    <property type="entry name" value="NAD(P)-bd_dom_sf"/>
</dbReference>